<dbReference type="GO" id="GO:0003677">
    <property type="term" value="F:DNA binding"/>
    <property type="evidence" value="ECO:0007669"/>
    <property type="project" value="UniProtKB-KW"/>
</dbReference>
<feature type="domain" description="RNA polymerase sigma factor 70 region 4 type 2" evidence="9">
    <location>
        <begin position="87"/>
        <end position="138"/>
    </location>
</feature>
<evidence type="ECO:0000259" key="9">
    <source>
        <dbReference type="Pfam" id="PF08281"/>
    </source>
</evidence>
<gene>
    <name evidence="10" type="ORF">APY04_3016</name>
</gene>
<organism evidence="10 11">
    <name type="scientific">Hyphomicrobium sulfonivorans</name>
    <dbReference type="NCBI Taxonomy" id="121290"/>
    <lineage>
        <taxon>Bacteria</taxon>
        <taxon>Pseudomonadati</taxon>
        <taxon>Pseudomonadota</taxon>
        <taxon>Alphaproteobacteria</taxon>
        <taxon>Hyphomicrobiales</taxon>
        <taxon>Hyphomicrobiaceae</taxon>
        <taxon>Hyphomicrobium</taxon>
    </lineage>
</organism>
<evidence type="ECO:0000256" key="3">
    <source>
        <dbReference type="ARBA" id="ARBA00023082"/>
    </source>
</evidence>
<dbReference type="InterPro" id="IPR039425">
    <property type="entry name" value="RNA_pol_sigma-70-like"/>
</dbReference>
<evidence type="ECO:0000259" key="8">
    <source>
        <dbReference type="Pfam" id="PF04542"/>
    </source>
</evidence>
<dbReference type="InterPro" id="IPR013325">
    <property type="entry name" value="RNA_pol_sigma_r2"/>
</dbReference>
<sequence length="178" mass="19378">MRAFAISLCGNRDRADDLVQEALVKAWNHLDSFEEGTNLKAWLFTILRNAYFSELRKTKREIADSEGYHAAKLSAPPEQQGHLDLLDLNKALTKLPADQREALILVGAEGFSYEDAAAVAGCAVGTVKSRVNRARTRLNELMSQTPAAGDKANQSADSDRPPLTPTTPAGSSRRARAV</sequence>
<dbReference type="InterPro" id="IPR007627">
    <property type="entry name" value="RNA_pol_sigma70_r2"/>
</dbReference>
<dbReference type="InterPro" id="IPR000838">
    <property type="entry name" value="RNA_pol_sigma70_ECF_CS"/>
</dbReference>
<dbReference type="PATRIC" id="fig|121290.4.peg.618"/>
<feature type="domain" description="RNA polymerase sigma-70 region 2" evidence="8">
    <location>
        <begin position="2"/>
        <end position="60"/>
    </location>
</feature>
<evidence type="ECO:0000256" key="1">
    <source>
        <dbReference type="ARBA" id="ARBA00010641"/>
    </source>
</evidence>
<evidence type="ECO:0000313" key="11">
    <source>
        <dbReference type="Proteomes" id="UP000059074"/>
    </source>
</evidence>
<dbReference type="SUPFAM" id="SSF88946">
    <property type="entry name" value="Sigma2 domain of RNA polymerase sigma factors"/>
    <property type="match status" value="1"/>
</dbReference>
<comment type="similarity">
    <text evidence="1 6">Belongs to the sigma-70 factor family. ECF subfamily.</text>
</comment>
<keyword evidence="2 6" id="KW-0805">Transcription regulation</keyword>
<evidence type="ECO:0000313" key="10">
    <source>
        <dbReference type="EMBL" id="KWT65267.1"/>
    </source>
</evidence>
<dbReference type="EMBL" id="LMTR01000082">
    <property type="protein sequence ID" value="KWT65267.1"/>
    <property type="molecule type" value="Genomic_DNA"/>
</dbReference>
<dbReference type="InterPro" id="IPR036388">
    <property type="entry name" value="WH-like_DNA-bd_sf"/>
</dbReference>
<dbReference type="InterPro" id="IPR013324">
    <property type="entry name" value="RNA_pol_sigma_r3/r4-like"/>
</dbReference>
<dbReference type="NCBIfam" id="NF009199">
    <property type="entry name" value="PRK12547.1"/>
    <property type="match status" value="1"/>
</dbReference>
<dbReference type="NCBIfam" id="TIGR02937">
    <property type="entry name" value="sigma70-ECF"/>
    <property type="match status" value="1"/>
</dbReference>
<accession>A0A109BBR0</accession>
<keyword evidence="3 6" id="KW-0731">Sigma factor</keyword>
<dbReference type="OrthoDB" id="9803470at2"/>
<dbReference type="InterPro" id="IPR014284">
    <property type="entry name" value="RNA_pol_sigma-70_dom"/>
</dbReference>
<keyword evidence="11" id="KW-1185">Reference proteome</keyword>
<dbReference type="GO" id="GO:0016987">
    <property type="term" value="F:sigma factor activity"/>
    <property type="evidence" value="ECO:0007669"/>
    <property type="project" value="UniProtKB-KW"/>
</dbReference>
<evidence type="ECO:0000256" key="2">
    <source>
        <dbReference type="ARBA" id="ARBA00023015"/>
    </source>
</evidence>
<reference evidence="10 11" key="1">
    <citation type="submission" date="2015-10" db="EMBL/GenBank/DDBJ databases">
        <title>Transcriptomic analysis of a linuron degrading triple-species bacterial consortium.</title>
        <authorList>
            <person name="Albers P."/>
        </authorList>
    </citation>
    <scope>NUCLEOTIDE SEQUENCE [LARGE SCALE GENOMIC DNA]</scope>
    <source>
        <strain evidence="10 11">WDL6</strain>
    </source>
</reference>
<proteinExistence type="inferred from homology"/>
<dbReference type="PROSITE" id="PS01063">
    <property type="entry name" value="SIGMA70_ECF"/>
    <property type="match status" value="1"/>
</dbReference>
<keyword evidence="5 6" id="KW-0804">Transcription</keyword>
<protein>
    <recommendedName>
        <fullName evidence="6">RNA polymerase sigma factor</fullName>
    </recommendedName>
</protein>
<name>A0A109BBR0_HYPSL</name>
<dbReference type="Pfam" id="PF04542">
    <property type="entry name" value="Sigma70_r2"/>
    <property type="match status" value="1"/>
</dbReference>
<dbReference type="GO" id="GO:0006352">
    <property type="term" value="P:DNA-templated transcription initiation"/>
    <property type="evidence" value="ECO:0007669"/>
    <property type="project" value="InterPro"/>
</dbReference>
<dbReference type="Gene3D" id="1.10.1740.10">
    <property type="match status" value="1"/>
</dbReference>
<dbReference type="STRING" id="121290.APY04_3016"/>
<evidence type="ECO:0000256" key="7">
    <source>
        <dbReference type="SAM" id="MobiDB-lite"/>
    </source>
</evidence>
<keyword evidence="4 6" id="KW-0238">DNA-binding</keyword>
<dbReference type="AlphaFoldDB" id="A0A109BBR0"/>
<dbReference type="InterPro" id="IPR013249">
    <property type="entry name" value="RNA_pol_sigma70_r4_t2"/>
</dbReference>
<evidence type="ECO:0000256" key="5">
    <source>
        <dbReference type="ARBA" id="ARBA00023163"/>
    </source>
</evidence>
<dbReference type="Proteomes" id="UP000059074">
    <property type="component" value="Unassembled WGS sequence"/>
</dbReference>
<dbReference type="PANTHER" id="PTHR43133:SF25">
    <property type="entry name" value="RNA POLYMERASE SIGMA FACTOR RFAY-RELATED"/>
    <property type="match status" value="1"/>
</dbReference>
<dbReference type="Pfam" id="PF08281">
    <property type="entry name" value="Sigma70_r4_2"/>
    <property type="match status" value="1"/>
</dbReference>
<feature type="compositionally biased region" description="Polar residues" evidence="7">
    <location>
        <begin position="141"/>
        <end position="156"/>
    </location>
</feature>
<comment type="caution">
    <text evidence="10">The sequence shown here is derived from an EMBL/GenBank/DDBJ whole genome shotgun (WGS) entry which is preliminary data.</text>
</comment>
<dbReference type="SUPFAM" id="SSF88659">
    <property type="entry name" value="Sigma3 and sigma4 domains of RNA polymerase sigma factors"/>
    <property type="match status" value="1"/>
</dbReference>
<evidence type="ECO:0000256" key="6">
    <source>
        <dbReference type="RuleBase" id="RU000716"/>
    </source>
</evidence>
<dbReference type="PANTHER" id="PTHR43133">
    <property type="entry name" value="RNA POLYMERASE ECF-TYPE SIGMA FACTO"/>
    <property type="match status" value="1"/>
</dbReference>
<evidence type="ECO:0000256" key="4">
    <source>
        <dbReference type="ARBA" id="ARBA00023125"/>
    </source>
</evidence>
<dbReference type="Gene3D" id="1.10.10.10">
    <property type="entry name" value="Winged helix-like DNA-binding domain superfamily/Winged helix DNA-binding domain"/>
    <property type="match status" value="1"/>
</dbReference>
<feature type="region of interest" description="Disordered" evidence="7">
    <location>
        <begin position="140"/>
        <end position="178"/>
    </location>
</feature>